<evidence type="ECO:0000256" key="1">
    <source>
        <dbReference type="SAM" id="Coils"/>
    </source>
</evidence>
<feature type="coiled-coil region" evidence="1">
    <location>
        <begin position="16"/>
        <end position="85"/>
    </location>
</feature>
<dbReference type="EMBL" id="CAID01000002">
    <property type="protein sequence ID" value="CEG01082.1"/>
    <property type="molecule type" value="Genomic_DNA"/>
</dbReference>
<comment type="caution">
    <text evidence="2">The sequence shown here is derived from an EMBL/GenBank/DDBJ whole genome shotgun (WGS) entry which is preliminary data.</text>
</comment>
<dbReference type="InParanoid" id="A0A090M7N3"/>
<gene>
    <name evidence="2" type="ORF">OT_ostta02g03050</name>
</gene>
<name>A0A090M7N3_OSTTA</name>
<evidence type="ECO:0000313" key="2">
    <source>
        <dbReference type="EMBL" id="CEG01082.1"/>
    </source>
</evidence>
<dbReference type="RefSeq" id="XP_003075146.2">
    <property type="nucleotide sequence ID" value="XM_003075098.2"/>
</dbReference>
<reference evidence="3" key="1">
    <citation type="journal article" date="2006" name="Proc. Natl. Acad. Sci. U.S.A.">
        <title>Genome analysis of the smallest free-living eukaryote Ostreococcus tauri unveils many unique features.</title>
        <authorList>
            <person name="Derelle E."/>
            <person name="Ferraz C."/>
            <person name="Rombauts S."/>
            <person name="Rouze P."/>
            <person name="Worden A.Z."/>
            <person name="Robbens S."/>
            <person name="Partensky F."/>
            <person name="Degroeve S."/>
            <person name="Echeynie S."/>
            <person name="Cooke R."/>
            <person name="Saeys Y."/>
            <person name="Wuyts J."/>
            <person name="Jabbari K."/>
            <person name="Bowler C."/>
            <person name="Panaud O."/>
            <person name="Piegu B."/>
            <person name="Ball S.G."/>
            <person name="Ral J.-P."/>
            <person name="Bouget F.-Y."/>
            <person name="Piganeau G."/>
            <person name="De Baets B."/>
            <person name="Picard A."/>
            <person name="Delseny M."/>
            <person name="Demaille J."/>
            <person name="Van de Peer Y."/>
            <person name="Moreau H."/>
        </authorList>
    </citation>
    <scope>NUCLEOTIDE SEQUENCE [LARGE SCALE GENOMIC DNA]</scope>
    <source>
        <strain evidence="3">OTTH 0595 / CCAP 157/2 / RCC745</strain>
    </source>
</reference>
<keyword evidence="1" id="KW-0175">Coiled coil</keyword>
<organism evidence="2 3">
    <name type="scientific">Ostreococcus tauri</name>
    <name type="common">Marine green alga</name>
    <dbReference type="NCBI Taxonomy" id="70448"/>
    <lineage>
        <taxon>Eukaryota</taxon>
        <taxon>Viridiplantae</taxon>
        <taxon>Chlorophyta</taxon>
        <taxon>Mamiellophyceae</taxon>
        <taxon>Mamiellales</taxon>
        <taxon>Bathycoccaceae</taxon>
        <taxon>Ostreococcus</taxon>
    </lineage>
</organism>
<protein>
    <submittedName>
        <fullName evidence="2">Unnamed product</fullName>
    </submittedName>
</protein>
<dbReference type="GeneID" id="9836781"/>
<reference evidence="2 3" key="2">
    <citation type="journal article" date="2014" name="BMC Genomics">
        <title>An improved genome of the model marine alga Ostreococcus tauri unfolds by assessing Illumina de novo assemblies.</title>
        <authorList>
            <person name="Blanc-Mathieu R."/>
            <person name="Verhelst B."/>
            <person name="Derelle E."/>
            <person name="Rombauts S."/>
            <person name="Bouget F.Y."/>
            <person name="Carre I."/>
            <person name="Chateau A."/>
            <person name="Eyre-Walker A."/>
            <person name="Grimsley N."/>
            <person name="Moreau H."/>
            <person name="Piegu B."/>
            <person name="Rivals E."/>
            <person name="Schackwitz W."/>
            <person name="Van de Peer Y."/>
            <person name="Piganeau G."/>
        </authorList>
    </citation>
    <scope>NUCLEOTIDE SEQUENCE [LARGE SCALE GENOMIC DNA]</scope>
    <source>
        <strain evidence="3">OTTH 0595 / CCAP 157/2 / RCC745</strain>
    </source>
</reference>
<proteinExistence type="predicted"/>
<dbReference type="Proteomes" id="UP000009170">
    <property type="component" value="Unassembled WGS sequence"/>
</dbReference>
<sequence length="338" mass="37927">MPARARARAEPTEPTKRTVGAVIRALERRVVELENERSRDVKRDAAMETLARATDGLSIALREALETMKDDRATALREREDLREVVRAASRAASDAARGAAEREREAARAREVALAVDRRVSECVAYVRDVRDEVVGLERAAREAKAAQGELWERDERRERALDALESRARAADATLRDELESVRRETSRVEAAVNRLHEIENVAKDLRELAQWSKKTATYQNGRLAALERVNEREDKGASAMSNQSHRLKELVTMVQNTAETLKAHQARLNAMDERGHLVSRRDAATRADVDVVKRALGEHHDILVKVCETFDAELNVRAEAVAPASAAFARLHRRS</sequence>
<evidence type="ECO:0000313" key="3">
    <source>
        <dbReference type="Proteomes" id="UP000009170"/>
    </source>
</evidence>
<accession>A0A090M7N3</accession>
<dbReference type="KEGG" id="ota:OT_ostta02g03050"/>
<keyword evidence="3" id="KW-1185">Reference proteome</keyword>
<dbReference type="AlphaFoldDB" id="A0A090M7N3"/>